<gene>
    <name evidence="2" type="ORF">GKO32_12170</name>
</gene>
<organism evidence="2 3">
    <name type="scientific">Amycolatopsis pithecellobii</name>
    <dbReference type="NCBI Taxonomy" id="664692"/>
    <lineage>
        <taxon>Bacteria</taxon>
        <taxon>Bacillati</taxon>
        <taxon>Actinomycetota</taxon>
        <taxon>Actinomycetes</taxon>
        <taxon>Pseudonocardiales</taxon>
        <taxon>Pseudonocardiaceae</taxon>
        <taxon>Amycolatopsis</taxon>
    </lineage>
</organism>
<feature type="region of interest" description="Disordered" evidence="1">
    <location>
        <begin position="27"/>
        <end position="59"/>
    </location>
</feature>
<evidence type="ECO:0000313" key="3">
    <source>
        <dbReference type="Proteomes" id="UP000440096"/>
    </source>
</evidence>
<evidence type="ECO:0000256" key="1">
    <source>
        <dbReference type="SAM" id="MobiDB-lite"/>
    </source>
</evidence>
<feature type="compositionally biased region" description="Basic residues" evidence="1">
    <location>
        <begin position="35"/>
        <end position="45"/>
    </location>
</feature>
<dbReference type="Proteomes" id="UP000440096">
    <property type="component" value="Unassembled WGS sequence"/>
</dbReference>
<evidence type="ECO:0000313" key="2">
    <source>
        <dbReference type="EMBL" id="MTD54729.1"/>
    </source>
</evidence>
<dbReference type="RefSeq" id="WP_154756948.1">
    <property type="nucleotide sequence ID" value="NZ_WMBA01000014.1"/>
</dbReference>
<keyword evidence="3" id="KW-1185">Reference proteome</keyword>
<protein>
    <submittedName>
        <fullName evidence="2">Uncharacterized protein</fullName>
    </submittedName>
</protein>
<sequence>MEAALFYGKRDLGTIIEQARAGSAVLLPASESPRRATRSLPRVRREKPCDDGQPNRDAG</sequence>
<accession>A0A6N7Z1P4</accession>
<feature type="compositionally biased region" description="Basic and acidic residues" evidence="1">
    <location>
        <begin position="46"/>
        <end position="59"/>
    </location>
</feature>
<dbReference type="EMBL" id="WMBA01000014">
    <property type="protein sequence ID" value="MTD54729.1"/>
    <property type="molecule type" value="Genomic_DNA"/>
</dbReference>
<dbReference type="AlphaFoldDB" id="A0A6N7Z1P4"/>
<name>A0A6N7Z1P4_9PSEU</name>
<proteinExistence type="predicted"/>
<comment type="caution">
    <text evidence="2">The sequence shown here is derived from an EMBL/GenBank/DDBJ whole genome shotgun (WGS) entry which is preliminary data.</text>
</comment>
<reference evidence="2 3" key="1">
    <citation type="submission" date="2019-11" db="EMBL/GenBank/DDBJ databases">
        <title>Draft genome of Amycolatopsis RM579.</title>
        <authorList>
            <person name="Duangmal K."/>
            <person name="Mingma R."/>
        </authorList>
    </citation>
    <scope>NUCLEOTIDE SEQUENCE [LARGE SCALE GENOMIC DNA]</scope>
    <source>
        <strain evidence="2 3">RM579</strain>
    </source>
</reference>